<dbReference type="SUPFAM" id="SSF55920">
    <property type="entry name" value="Creatinase/aminopeptidase"/>
    <property type="match status" value="1"/>
</dbReference>
<evidence type="ECO:0000256" key="4">
    <source>
        <dbReference type="ARBA" id="ARBA00008766"/>
    </source>
</evidence>
<dbReference type="GO" id="GO:0070006">
    <property type="term" value="F:metalloaminopeptidase activity"/>
    <property type="evidence" value="ECO:0007669"/>
    <property type="project" value="InterPro"/>
</dbReference>
<dbReference type="InterPro" id="IPR000994">
    <property type="entry name" value="Pept_M24"/>
</dbReference>
<protein>
    <recommendedName>
        <fullName evidence="5">Xaa-Pro aminopeptidase</fullName>
        <ecNumber evidence="5">3.4.11.9</ecNumber>
    </recommendedName>
    <alternativeName>
        <fullName evidence="12">Aminoacylproline aminopeptidase</fullName>
    </alternativeName>
    <alternativeName>
        <fullName evidence="13">Prolidase</fullName>
    </alternativeName>
</protein>
<dbReference type="InterPro" id="IPR036005">
    <property type="entry name" value="Creatinase/aminopeptidase-like"/>
</dbReference>
<proteinExistence type="inferred from homology"/>
<feature type="domain" description="Aminopeptidase P N-terminal" evidence="15">
    <location>
        <begin position="28"/>
        <end position="157"/>
    </location>
</feature>
<dbReference type="PANTHER" id="PTHR43226:SF3">
    <property type="entry name" value="XAA-PRO AMINOPEPTIDASE AN0832-RELATED"/>
    <property type="match status" value="1"/>
</dbReference>
<evidence type="ECO:0000256" key="13">
    <source>
        <dbReference type="ARBA" id="ARBA00032413"/>
    </source>
</evidence>
<dbReference type="SUPFAM" id="SSF53092">
    <property type="entry name" value="Creatinase/prolidase N-terminal domain"/>
    <property type="match status" value="1"/>
</dbReference>
<keyword evidence="11" id="KW-0464">Manganese</keyword>
<dbReference type="Pfam" id="PF05195">
    <property type="entry name" value="AMP_N"/>
    <property type="match status" value="1"/>
</dbReference>
<evidence type="ECO:0000256" key="9">
    <source>
        <dbReference type="ARBA" id="ARBA00022801"/>
    </source>
</evidence>
<keyword evidence="17" id="KW-1185">Reference proteome</keyword>
<dbReference type="AlphaFoldDB" id="A0AAN6ZPN1"/>
<evidence type="ECO:0000256" key="1">
    <source>
        <dbReference type="ARBA" id="ARBA00001424"/>
    </source>
</evidence>
<evidence type="ECO:0000256" key="14">
    <source>
        <dbReference type="RuleBase" id="RU000590"/>
    </source>
</evidence>
<keyword evidence="6" id="KW-0031">Aminopeptidase</keyword>
<dbReference type="InterPro" id="IPR007865">
    <property type="entry name" value="Aminopep_P_N"/>
</dbReference>
<organism evidence="16 17">
    <name type="scientific">Dichotomopilus funicola</name>
    <dbReference type="NCBI Taxonomy" id="1934379"/>
    <lineage>
        <taxon>Eukaryota</taxon>
        <taxon>Fungi</taxon>
        <taxon>Dikarya</taxon>
        <taxon>Ascomycota</taxon>
        <taxon>Pezizomycotina</taxon>
        <taxon>Sordariomycetes</taxon>
        <taxon>Sordariomycetidae</taxon>
        <taxon>Sordariales</taxon>
        <taxon>Chaetomiaceae</taxon>
        <taxon>Dichotomopilus</taxon>
    </lineage>
</organism>
<evidence type="ECO:0000256" key="3">
    <source>
        <dbReference type="ARBA" id="ARBA00002443"/>
    </source>
</evidence>
<comment type="catalytic activity">
    <reaction evidence="1">
        <text>Release of any N-terminal amino acid, including proline, that is linked to proline, even from a dipeptide or tripeptide.</text>
        <dbReference type="EC" id="3.4.11.9"/>
    </reaction>
</comment>
<dbReference type="PROSITE" id="PS00491">
    <property type="entry name" value="PROLINE_PEPTIDASE"/>
    <property type="match status" value="1"/>
</dbReference>
<dbReference type="Proteomes" id="UP001302676">
    <property type="component" value="Unassembled WGS sequence"/>
</dbReference>
<reference evidence="16" key="1">
    <citation type="journal article" date="2023" name="Mol. Phylogenet. Evol.">
        <title>Genome-scale phylogeny and comparative genomics of the fungal order Sordariales.</title>
        <authorList>
            <person name="Hensen N."/>
            <person name="Bonometti L."/>
            <person name="Westerberg I."/>
            <person name="Brannstrom I.O."/>
            <person name="Guillou S."/>
            <person name="Cros-Aarteil S."/>
            <person name="Calhoun S."/>
            <person name="Haridas S."/>
            <person name="Kuo A."/>
            <person name="Mondo S."/>
            <person name="Pangilinan J."/>
            <person name="Riley R."/>
            <person name="LaButti K."/>
            <person name="Andreopoulos B."/>
            <person name="Lipzen A."/>
            <person name="Chen C."/>
            <person name="Yan M."/>
            <person name="Daum C."/>
            <person name="Ng V."/>
            <person name="Clum A."/>
            <person name="Steindorff A."/>
            <person name="Ohm R.A."/>
            <person name="Martin F."/>
            <person name="Silar P."/>
            <person name="Natvig D.O."/>
            <person name="Lalanne C."/>
            <person name="Gautier V."/>
            <person name="Ament-Velasquez S.L."/>
            <person name="Kruys A."/>
            <person name="Hutchinson M.I."/>
            <person name="Powell A.J."/>
            <person name="Barry K."/>
            <person name="Miller A.N."/>
            <person name="Grigoriev I.V."/>
            <person name="Debuchy R."/>
            <person name="Gladieux P."/>
            <person name="Hiltunen Thoren M."/>
            <person name="Johannesson H."/>
        </authorList>
    </citation>
    <scope>NUCLEOTIDE SEQUENCE</scope>
    <source>
        <strain evidence="16">CBS 141.50</strain>
    </source>
</reference>
<evidence type="ECO:0000256" key="5">
    <source>
        <dbReference type="ARBA" id="ARBA00012574"/>
    </source>
</evidence>
<evidence type="ECO:0000256" key="2">
    <source>
        <dbReference type="ARBA" id="ARBA00001936"/>
    </source>
</evidence>
<evidence type="ECO:0000256" key="7">
    <source>
        <dbReference type="ARBA" id="ARBA00022670"/>
    </source>
</evidence>
<comment type="similarity">
    <text evidence="4 14">Belongs to the peptidase M24B family.</text>
</comment>
<reference evidence="16" key="2">
    <citation type="submission" date="2023-05" db="EMBL/GenBank/DDBJ databases">
        <authorList>
            <consortium name="Lawrence Berkeley National Laboratory"/>
            <person name="Steindorff A."/>
            <person name="Hensen N."/>
            <person name="Bonometti L."/>
            <person name="Westerberg I."/>
            <person name="Brannstrom I.O."/>
            <person name="Guillou S."/>
            <person name="Cros-Aarteil S."/>
            <person name="Calhoun S."/>
            <person name="Haridas S."/>
            <person name="Kuo A."/>
            <person name="Mondo S."/>
            <person name="Pangilinan J."/>
            <person name="Riley R."/>
            <person name="Labutti K."/>
            <person name="Andreopoulos B."/>
            <person name="Lipzen A."/>
            <person name="Chen C."/>
            <person name="Yanf M."/>
            <person name="Daum C."/>
            <person name="Ng V."/>
            <person name="Clum A."/>
            <person name="Ohm R."/>
            <person name="Martin F."/>
            <person name="Silar P."/>
            <person name="Natvig D."/>
            <person name="Lalanne C."/>
            <person name="Gautier V."/>
            <person name="Ament-Velasquez S.L."/>
            <person name="Kruys A."/>
            <person name="Hutchinson M.I."/>
            <person name="Powell A.J."/>
            <person name="Barry K."/>
            <person name="Miller A.N."/>
            <person name="Grigoriev I.V."/>
            <person name="Debuchy R."/>
            <person name="Gladieux P."/>
            <person name="Thoren M.H."/>
            <person name="Johannesson H."/>
        </authorList>
    </citation>
    <scope>NUCLEOTIDE SEQUENCE</scope>
    <source>
        <strain evidence="16">CBS 141.50</strain>
    </source>
</reference>
<evidence type="ECO:0000256" key="8">
    <source>
        <dbReference type="ARBA" id="ARBA00022723"/>
    </source>
</evidence>
<evidence type="ECO:0000313" key="16">
    <source>
        <dbReference type="EMBL" id="KAK4146257.1"/>
    </source>
</evidence>
<evidence type="ECO:0000259" key="15">
    <source>
        <dbReference type="SMART" id="SM01011"/>
    </source>
</evidence>
<evidence type="ECO:0000256" key="11">
    <source>
        <dbReference type="ARBA" id="ARBA00023211"/>
    </source>
</evidence>
<comment type="function">
    <text evidence="3">Catalyzes the removal of a penultimate prolyl residue from the N-termini of peptides.</text>
</comment>
<keyword evidence="8 14" id="KW-0479">Metal-binding</keyword>
<dbReference type="SMART" id="SM01011">
    <property type="entry name" value="AMP_N"/>
    <property type="match status" value="1"/>
</dbReference>
<dbReference type="GeneID" id="87813060"/>
<dbReference type="PANTHER" id="PTHR43226">
    <property type="entry name" value="XAA-PRO AMINOPEPTIDASE 3"/>
    <property type="match status" value="1"/>
</dbReference>
<comment type="cofactor">
    <cofactor evidence="2">
        <name>Mn(2+)</name>
        <dbReference type="ChEBI" id="CHEBI:29035"/>
    </cofactor>
</comment>
<accession>A0AAN6ZPN1</accession>
<dbReference type="Gene3D" id="3.40.350.10">
    <property type="entry name" value="Creatinase/prolidase N-terminal domain"/>
    <property type="match status" value="1"/>
</dbReference>
<name>A0AAN6ZPN1_9PEZI</name>
<evidence type="ECO:0000256" key="12">
    <source>
        <dbReference type="ARBA" id="ARBA00030849"/>
    </source>
</evidence>
<keyword evidence="9" id="KW-0378">Hydrolase</keyword>
<dbReference type="InterPro" id="IPR029149">
    <property type="entry name" value="Creatin/AminoP/Spt16_N"/>
</dbReference>
<dbReference type="InterPro" id="IPR001131">
    <property type="entry name" value="Peptidase_M24B_aminopep-P_CS"/>
</dbReference>
<dbReference type="GO" id="GO:0006508">
    <property type="term" value="P:proteolysis"/>
    <property type="evidence" value="ECO:0007669"/>
    <property type="project" value="UniProtKB-KW"/>
</dbReference>
<dbReference type="Gene3D" id="3.90.230.10">
    <property type="entry name" value="Creatinase/methionine aminopeptidase superfamily"/>
    <property type="match status" value="1"/>
</dbReference>
<dbReference type="RefSeq" id="XP_062639628.1">
    <property type="nucleotide sequence ID" value="XM_062776447.1"/>
</dbReference>
<dbReference type="EC" id="3.4.11.9" evidence="5"/>
<keyword evidence="10" id="KW-0482">Metalloprotease</keyword>
<dbReference type="GO" id="GO:0030145">
    <property type="term" value="F:manganese ion binding"/>
    <property type="evidence" value="ECO:0007669"/>
    <property type="project" value="InterPro"/>
</dbReference>
<comment type="caution">
    <text evidence="16">The sequence shown here is derived from an EMBL/GenBank/DDBJ whole genome shotgun (WGS) entry which is preliminary data.</text>
</comment>
<sequence length="532" mass="58748">MQSGNALGKEGKKFVFDRAWLEKDLGKYPAKLHAHRVAHELGVNRGIIYLPGQDSKYYDDSDMGPRFRQRRHFYYVSGADFPGCVVTYDIARDHLVLWIPHVEPRTVLYFGRLPGIEECKAASDLDDVRPIEGLDKALADLLKDGDTLYTLHSDQVPKVAEGAPVYVDTSSLLRAADNARVVKTEYEVEVIRRANHISSEAHRALLSRLSTFTNEREIDAQFIASCTAHGAPTQSYPLIVASGINASILHYDENNQTLTDGRQFLVIDGGAEFRCYASDITRTLPLYPSPSSSSSSSSPFPSPKAEAIYRLVERMQEECIERVRPGVLYVSLHRHAAEVAVDGLLKLGLLKAESAAEVLAQGTVAAFFPHGLGHHIGLEVHDVAGDERLYMSVAGSSTARGAGRRGRGKREYVPPTAMAALFSDHDDPTVTATTTTTPAADKKPYQALRPNMILTIEPGIYFCREYIEGNFLSNPSHARFIDRDVLDTYWDVGGVRIEDDILVTKDGYENLTAAPKGDAMLEEIARGRRVGE</sequence>
<evidence type="ECO:0000256" key="6">
    <source>
        <dbReference type="ARBA" id="ARBA00022438"/>
    </source>
</evidence>
<evidence type="ECO:0000256" key="10">
    <source>
        <dbReference type="ARBA" id="ARBA00023049"/>
    </source>
</evidence>
<dbReference type="EMBL" id="MU853563">
    <property type="protein sequence ID" value="KAK4146257.1"/>
    <property type="molecule type" value="Genomic_DNA"/>
</dbReference>
<dbReference type="InterPro" id="IPR052433">
    <property type="entry name" value="X-Pro_dipept-like"/>
</dbReference>
<gene>
    <name evidence="16" type="ORF">C8A04DRAFT_10047</name>
</gene>
<dbReference type="Pfam" id="PF00557">
    <property type="entry name" value="Peptidase_M24"/>
    <property type="match status" value="2"/>
</dbReference>
<keyword evidence="7" id="KW-0645">Protease</keyword>
<evidence type="ECO:0000313" key="17">
    <source>
        <dbReference type="Proteomes" id="UP001302676"/>
    </source>
</evidence>